<dbReference type="OrthoDB" id="9803892at2"/>
<evidence type="ECO:0000259" key="1">
    <source>
        <dbReference type="Pfam" id="PF04321"/>
    </source>
</evidence>
<dbReference type="Pfam" id="PF04321">
    <property type="entry name" value="RmlD_sub_bind"/>
    <property type="match status" value="1"/>
</dbReference>
<reference evidence="2 3" key="1">
    <citation type="submission" date="2019-01" db="EMBL/GenBank/DDBJ databases">
        <title>Ktedonosporobacter rubrisoli SCAWS-G2.</title>
        <authorList>
            <person name="Huang Y."/>
            <person name="Yan B."/>
        </authorList>
    </citation>
    <scope>NUCLEOTIDE SEQUENCE [LARGE SCALE GENOMIC DNA]</scope>
    <source>
        <strain evidence="2 3">SCAWS-G2</strain>
    </source>
</reference>
<dbReference type="AlphaFoldDB" id="A0A4P6JP53"/>
<dbReference type="InterPro" id="IPR029903">
    <property type="entry name" value="RmlD-like-bd"/>
</dbReference>
<evidence type="ECO:0000313" key="2">
    <source>
        <dbReference type="EMBL" id="QBD77035.1"/>
    </source>
</evidence>
<dbReference type="EMBL" id="CP035758">
    <property type="protein sequence ID" value="QBD77035.1"/>
    <property type="molecule type" value="Genomic_DNA"/>
</dbReference>
<dbReference type="InterPro" id="IPR036291">
    <property type="entry name" value="NAD(P)-bd_dom_sf"/>
</dbReference>
<gene>
    <name evidence="2" type="ORF">EPA93_13890</name>
</gene>
<dbReference type="Proteomes" id="UP000290365">
    <property type="component" value="Chromosome"/>
</dbReference>
<dbReference type="GO" id="GO:0019305">
    <property type="term" value="P:dTDP-rhamnose biosynthetic process"/>
    <property type="evidence" value="ECO:0007669"/>
    <property type="project" value="UniProtKB-UniPathway"/>
</dbReference>
<protein>
    <submittedName>
        <fullName evidence="2">NAD-dependent epimerase/dehydratase family protein</fullName>
    </submittedName>
</protein>
<sequence length="284" mass="31649">MSRSKQILLLGSAGYLGRELTAQLQQTCEVIPTHRSAAHFAHSVRYDFWTDEIYPLLEQHHIDTVVIAAAMAYEAANPAYDFATLRLQATRLIQACRSCRVIYISSDGIFDGKQGKYTETDMPAPTTPYGRNLQCFEEIVQKLCADFCIIRPSYLYGYSLGNLDHRLNNLRKHLLAGDTLSYFTNMLKSPLAVMQAAPAISQLTCSPYVGIVHVAGPALSVYDFYRQAMEALHVPCQGLLPTRMLADAPYPADTSLDTSLMHKLLDIKVLSVPEALARQDSQRT</sequence>
<dbReference type="Gene3D" id="3.40.50.720">
    <property type="entry name" value="NAD(P)-binding Rossmann-like Domain"/>
    <property type="match status" value="1"/>
</dbReference>
<feature type="domain" description="RmlD-like substrate binding" evidence="1">
    <location>
        <begin position="6"/>
        <end position="275"/>
    </location>
</feature>
<keyword evidence="3" id="KW-1185">Reference proteome</keyword>
<evidence type="ECO:0000313" key="3">
    <source>
        <dbReference type="Proteomes" id="UP000290365"/>
    </source>
</evidence>
<dbReference type="SUPFAM" id="SSF51735">
    <property type="entry name" value="NAD(P)-binding Rossmann-fold domains"/>
    <property type="match status" value="1"/>
</dbReference>
<name>A0A4P6JP53_KTERU</name>
<organism evidence="2 3">
    <name type="scientific">Ktedonosporobacter rubrisoli</name>
    <dbReference type="NCBI Taxonomy" id="2509675"/>
    <lineage>
        <taxon>Bacteria</taxon>
        <taxon>Bacillati</taxon>
        <taxon>Chloroflexota</taxon>
        <taxon>Ktedonobacteria</taxon>
        <taxon>Ktedonobacterales</taxon>
        <taxon>Ktedonosporobacteraceae</taxon>
        <taxon>Ktedonosporobacter</taxon>
    </lineage>
</organism>
<accession>A0A4P6JP53</accession>
<proteinExistence type="predicted"/>
<dbReference type="RefSeq" id="WP_129888099.1">
    <property type="nucleotide sequence ID" value="NZ_CP035758.1"/>
</dbReference>
<dbReference type="PANTHER" id="PTHR43242">
    <property type="entry name" value="NAD(P)-BINDING ROSSMANN-FOLD SUPERFAMILY PROTEIN"/>
    <property type="match status" value="1"/>
</dbReference>
<dbReference type="KEGG" id="kbs:EPA93_13890"/>
<dbReference type="UniPathway" id="UPA00124"/>
<dbReference type="PANTHER" id="PTHR43242:SF1">
    <property type="entry name" value="NAD(P)-BINDING ROSSMANN-FOLD SUPERFAMILY PROTEIN"/>
    <property type="match status" value="1"/>
</dbReference>